<accession>A0A9W6ZRF4</accession>
<evidence type="ECO:0000256" key="1">
    <source>
        <dbReference type="ARBA" id="ARBA00004370"/>
    </source>
</evidence>
<name>A0A9W6ZRF4_9STRA</name>
<proteinExistence type="inferred from homology"/>
<comment type="similarity">
    <text evidence="2">Belongs to the CD36 family.</text>
</comment>
<reference evidence="9" key="1">
    <citation type="journal article" date="2023" name="Commun. Biol.">
        <title>Genome analysis of Parmales, the sister group of diatoms, reveals the evolutionary specialization of diatoms from phago-mixotrophs to photoautotrophs.</title>
        <authorList>
            <person name="Ban H."/>
            <person name="Sato S."/>
            <person name="Yoshikawa S."/>
            <person name="Yamada K."/>
            <person name="Nakamura Y."/>
            <person name="Ichinomiya M."/>
            <person name="Sato N."/>
            <person name="Blanc-Mathieu R."/>
            <person name="Endo H."/>
            <person name="Kuwata A."/>
            <person name="Ogata H."/>
        </authorList>
    </citation>
    <scope>NUCLEOTIDE SEQUENCE [LARGE SCALE GENOMIC DNA]</scope>
    <source>
        <strain evidence="9">NIES 3701</strain>
    </source>
</reference>
<dbReference type="GO" id="GO:0005044">
    <property type="term" value="F:scavenger receptor activity"/>
    <property type="evidence" value="ECO:0007669"/>
    <property type="project" value="TreeGrafter"/>
</dbReference>
<gene>
    <name evidence="8" type="ORF">TrST_g2862</name>
</gene>
<dbReference type="PANTHER" id="PTHR11923:SF51">
    <property type="entry name" value="LYSOSOME MEMBRANE PROTEIN 2"/>
    <property type="match status" value="1"/>
</dbReference>
<keyword evidence="5 7" id="KW-0472">Membrane</keyword>
<evidence type="ECO:0000256" key="6">
    <source>
        <dbReference type="ARBA" id="ARBA00023180"/>
    </source>
</evidence>
<evidence type="ECO:0000256" key="4">
    <source>
        <dbReference type="ARBA" id="ARBA00022989"/>
    </source>
</evidence>
<dbReference type="GO" id="GO:0016020">
    <property type="term" value="C:membrane"/>
    <property type="evidence" value="ECO:0007669"/>
    <property type="project" value="UniProtKB-SubCell"/>
</dbReference>
<dbReference type="OrthoDB" id="200724at2759"/>
<feature type="transmembrane region" description="Helical" evidence="7">
    <location>
        <begin position="7"/>
        <end position="30"/>
    </location>
</feature>
<dbReference type="Proteomes" id="UP001165085">
    <property type="component" value="Unassembled WGS sequence"/>
</dbReference>
<dbReference type="GO" id="GO:0005737">
    <property type="term" value="C:cytoplasm"/>
    <property type="evidence" value="ECO:0007669"/>
    <property type="project" value="TreeGrafter"/>
</dbReference>
<keyword evidence="9" id="KW-1185">Reference proteome</keyword>
<dbReference type="PANTHER" id="PTHR11923">
    <property type="entry name" value="SCAVENGER RECEPTOR CLASS B TYPE-1 SR-B1"/>
    <property type="match status" value="1"/>
</dbReference>
<organism evidence="8 9">
    <name type="scientific">Triparma strigata</name>
    <dbReference type="NCBI Taxonomy" id="1606541"/>
    <lineage>
        <taxon>Eukaryota</taxon>
        <taxon>Sar</taxon>
        <taxon>Stramenopiles</taxon>
        <taxon>Ochrophyta</taxon>
        <taxon>Bolidophyceae</taxon>
        <taxon>Parmales</taxon>
        <taxon>Triparmaceae</taxon>
        <taxon>Triparma</taxon>
    </lineage>
</organism>
<dbReference type="InterPro" id="IPR002159">
    <property type="entry name" value="CD36_fam"/>
</dbReference>
<dbReference type="Pfam" id="PF01130">
    <property type="entry name" value="CD36"/>
    <property type="match status" value="1"/>
</dbReference>
<keyword evidence="3 7" id="KW-0812">Transmembrane</keyword>
<keyword evidence="6" id="KW-0325">Glycoprotein</keyword>
<evidence type="ECO:0000313" key="9">
    <source>
        <dbReference type="Proteomes" id="UP001165085"/>
    </source>
</evidence>
<evidence type="ECO:0000256" key="5">
    <source>
        <dbReference type="ARBA" id="ARBA00023136"/>
    </source>
</evidence>
<keyword evidence="4 7" id="KW-1133">Transmembrane helix</keyword>
<comment type="caution">
    <text evidence="8">The sequence shown here is derived from an EMBL/GenBank/DDBJ whole genome shotgun (WGS) entry which is preliminary data.</text>
</comment>
<evidence type="ECO:0000256" key="7">
    <source>
        <dbReference type="SAM" id="Phobius"/>
    </source>
</evidence>
<dbReference type="EMBL" id="BRXY01000032">
    <property type="protein sequence ID" value="GMH55155.1"/>
    <property type="molecule type" value="Genomic_DNA"/>
</dbReference>
<protein>
    <submittedName>
        <fullName evidence="8">Uncharacterized protein</fullName>
    </submittedName>
</protein>
<evidence type="ECO:0000313" key="8">
    <source>
        <dbReference type="EMBL" id="GMH55155.1"/>
    </source>
</evidence>
<sequence length="1547" mass="156810">MGCLQICGGLVVFLGIIIIAVGAMMAGSIFPGAIDKGLLDFQTTELYVCDDSVSGKGYIAFQNINFLEDHSDPESPQAYDLYYLYHINNPTAHLQGAVGEVIEVGPFVMRGFSEGFDMAITETGLQYNYGEAHVFLDGAQSVTGPGVLGITETLEETSKVPASLSRQTPIANFNQGYLNVLGSAGQEYALFLAGGGCTEAQIGNIADAAMVTCTANELAAGAETCSCCQLPDVINLQDYTGVLMEKTICDGLAAELDAFTIGEVKKGFNASFYANGVPDGSGGLAMTNAQYAALNDATRATTVDGALTGAVAAATSTALADVTTAQKVDYSIPIIIDGAGYQGMFTAFAASGVPSADGLSLTYTAAQFTAMDTATQTAVVDGVIEGAIKAQMKASFTAAGVPSTYTAAEFAALTTGPSQDDVVNGAYAGLDAATLAAYQYAVKKGAVITGLNLALGSGGMGAGLATDGTATDADVFEFILLSKGAAYCSCKDGSGTPGAAGCCLEKGMMPDASTLTYPGTDLTDFYCDNTLTVDDDGAVTKSAVGTDMITFPYTNGYYYASVAGTAAGLMSGAVPPQRNCVNMLNENAGIMSLVNFLSGIDGGTEVTSATNRDGTTFAGDAFGNAKTWSPLIQTHSVNDHLYGYPSALLGAMVPMLVLELPGQSMSVKQASLAGIGAYTAGFQAVCEAGCTAPTGAAALLPAGYACAGTAPDRDTLASISADAIMFADNDCKPLSWTYSTKFFCGAIEQGVADEIYSQCKGGFTQAALEGAGYQGMFTAFAASGVPDGAGGLAATAAQFTAMDTATQTATVDGVIEGGIKAQMKASFTAAGVPSTYTAAEFAALTTGPSQDDVVNGAYAGLDAATLAAYQSEAKLGALATGLSVSMASSTASWTEAANIEALQDAAITAQGGQAYCTQAVLEGGGYQGMFTAFAASGVPDGAGGLAATAAQFTAMDTATQTATVDGVIEGGIKAQMKASFTAAGVPSTYTAAEFAALTTGPSQDDVVNGAYAGLDAATLAAYQSEAKLGAIATGLSVSMASDTTSWTEAANQAALVEGFANSVGVEYCTCYDGAHGVANMPDHGCCLAGGVGDGQDFTGFGCLYAHPGHYYSRVKGDGDSTSDLSASMATSITWATDSREKSIRNMCPVGDELLANMVEYEEKTQYPAARNGAIEQVKGGNGQYFAPQGLTGAAGETHISIPGTNVGDTVSLYVSQVVREVTLEYAGDEDFFGVNTARYEPNAKLLWATADGGFEANSANVDVGAMAPGTCGKDDDTAPCEGFNGAQHAGEASGTGLPVYLTQPMFLNADPDLLNNAVNNIDVYHCFEYVGHVDGGYEGLSSLSTAFDENGDWDLTKCEVVDADFLAAHAGDLQVYILVEPATGMAISGHKRLGLSMSPVTDCNPATDATCALGVTATGALGACHGAVAGAFWDGITLPTGLTAGQTLATMYSAETAAYAPGAPCSQANVITPAYKGGSLVPLWWVDQAADATEAGMDGSFVLLNAFLELCGTIQMGAIAAGAVFVVIGGACIAMGGGGGNKVTAAA</sequence>
<evidence type="ECO:0000256" key="2">
    <source>
        <dbReference type="ARBA" id="ARBA00010532"/>
    </source>
</evidence>
<comment type="subcellular location">
    <subcellularLocation>
        <location evidence="1">Membrane</location>
    </subcellularLocation>
</comment>
<evidence type="ECO:0000256" key="3">
    <source>
        <dbReference type="ARBA" id="ARBA00022692"/>
    </source>
</evidence>